<evidence type="ECO:0000313" key="7">
    <source>
        <dbReference type="EMBL" id="UQN29051.1"/>
    </source>
</evidence>
<dbReference type="SUPFAM" id="SSF46689">
    <property type="entry name" value="Homeodomain-like"/>
    <property type="match status" value="1"/>
</dbReference>
<dbReference type="Proteomes" id="UP001055868">
    <property type="component" value="Chromosome"/>
</dbReference>
<dbReference type="InterPro" id="IPR009057">
    <property type="entry name" value="Homeodomain-like_sf"/>
</dbReference>
<dbReference type="InterPro" id="IPR036271">
    <property type="entry name" value="Tet_transcr_reg_TetR-rel_C_sf"/>
</dbReference>
<protein>
    <submittedName>
        <fullName evidence="7">TetR/AcrR family transcriptional regulator</fullName>
    </submittedName>
</protein>
<name>A0ABY4N5B7_9MICO</name>
<dbReference type="Pfam" id="PF00440">
    <property type="entry name" value="TetR_N"/>
    <property type="match status" value="1"/>
</dbReference>
<dbReference type="PROSITE" id="PS50977">
    <property type="entry name" value="HTH_TETR_2"/>
    <property type="match status" value="1"/>
</dbReference>
<evidence type="ECO:0000256" key="4">
    <source>
        <dbReference type="PROSITE-ProRule" id="PRU00335"/>
    </source>
</evidence>
<feature type="domain" description="HTH tetR-type" evidence="6">
    <location>
        <begin position="1"/>
        <end position="61"/>
    </location>
</feature>
<dbReference type="RefSeq" id="WP_249478213.1">
    <property type="nucleotide sequence ID" value="NZ_CP097218.1"/>
</dbReference>
<evidence type="ECO:0000256" key="3">
    <source>
        <dbReference type="ARBA" id="ARBA00023163"/>
    </source>
</evidence>
<dbReference type="Gene3D" id="1.10.357.10">
    <property type="entry name" value="Tetracycline Repressor, domain 2"/>
    <property type="match status" value="1"/>
</dbReference>
<evidence type="ECO:0000259" key="6">
    <source>
        <dbReference type="PROSITE" id="PS50977"/>
    </source>
</evidence>
<gene>
    <name evidence="7" type="ORF">M4486_15670</name>
</gene>
<evidence type="ECO:0000256" key="2">
    <source>
        <dbReference type="ARBA" id="ARBA00023125"/>
    </source>
</evidence>
<evidence type="ECO:0000256" key="5">
    <source>
        <dbReference type="SAM" id="MobiDB-lite"/>
    </source>
</evidence>
<keyword evidence="3" id="KW-0804">Transcription</keyword>
<dbReference type="InterPro" id="IPR001647">
    <property type="entry name" value="HTH_TetR"/>
</dbReference>
<evidence type="ECO:0000256" key="1">
    <source>
        <dbReference type="ARBA" id="ARBA00023015"/>
    </source>
</evidence>
<keyword evidence="2 4" id="KW-0238">DNA-binding</keyword>
<keyword evidence="8" id="KW-1185">Reference proteome</keyword>
<feature type="region of interest" description="Disordered" evidence="5">
    <location>
        <begin position="186"/>
        <end position="211"/>
    </location>
</feature>
<feature type="compositionally biased region" description="Basic and acidic residues" evidence="5">
    <location>
        <begin position="193"/>
        <end position="211"/>
    </location>
</feature>
<dbReference type="Pfam" id="PF16925">
    <property type="entry name" value="TetR_C_13"/>
    <property type="match status" value="1"/>
</dbReference>
<dbReference type="EMBL" id="CP097218">
    <property type="protein sequence ID" value="UQN29051.1"/>
    <property type="molecule type" value="Genomic_DNA"/>
</dbReference>
<reference evidence="7" key="1">
    <citation type="submission" date="2022-05" db="EMBL/GenBank/DDBJ databases">
        <title>Genomic analysis of Brachybacterium sp. CBA3104.</title>
        <authorList>
            <person name="Roh S.W."/>
            <person name="Kim Y.B."/>
            <person name="Kim Y."/>
        </authorList>
    </citation>
    <scope>NUCLEOTIDE SEQUENCE</scope>
    <source>
        <strain evidence="7">CBA3104</strain>
    </source>
</reference>
<sequence>MGAREKLTDAMSELLWERGYAATSPRDVMTRAGVGQGSMYHHFAGKHDLAVASLSAVSGTMADEASVLEDVEAGTPLERMKAYLRLPRPGTRGCRIGRMTQDPQSVTDPDLARIVQGAFATMLGRWEDAIAAAVAAGELPGTVVPADLARTLSAVIQGGYVLARAEGDQAPMDAAIRGAVALLDATSASVDPSARESRAPRERGDQEEGRS</sequence>
<dbReference type="PANTHER" id="PTHR47506">
    <property type="entry name" value="TRANSCRIPTIONAL REGULATORY PROTEIN"/>
    <property type="match status" value="1"/>
</dbReference>
<organism evidence="7 8">
    <name type="scientific">Brachybacterium kimchii</name>
    <dbReference type="NCBI Taxonomy" id="2942909"/>
    <lineage>
        <taxon>Bacteria</taxon>
        <taxon>Bacillati</taxon>
        <taxon>Actinomycetota</taxon>
        <taxon>Actinomycetes</taxon>
        <taxon>Micrococcales</taxon>
        <taxon>Dermabacteraceae</taxon>
        <taxon>Brachybacterium</taxon>
    </lineage>
</organism>
<accession>A0ABY4N5B7</accession>
<dbReference type="PANTHER" id="PTHR47506:SF3">
    <property type="entry name" value="HTH-TYPE TRANSCRIPTIONAL REGULATOR LMRA"/>
    <property type="match status" value="1"/>
</dbReference>
<dbReference type="PRINTS" id="PR00455">
    <property type="entry name" value="HTHTETR"/>
</dbReference>
<dbReference type="SUPFAM" id="SSF48498">
    <property type="entry name" value="Tetracyclin repressor-like, C-terminal domain"/>
    <property type="match status" value="1"/>
</dbReference>
<dbReference type="InterPro" id="IPR011075">
    <property type="entry name" value="TetR_C"/>
</dbReference>
<feature type="DNA-binding region" description="H-T-H motif" evidence="4">
    <location>
        <begin position="24"/>
        <end position="43"/>
    </location>
</feature>
<keyword evidence="1" id="KW-0805">Transcription regulation</keyword>
<proteinExistence type="predicted"/>
<evidence type="ECO:0000313" key="8">
    <source>
        <dbReference type="Proteomes" id="UP001055868"/>
    </source>
</evidence>